<protein>
    <submittedName>
        <fullName evidence="3">Uncharacterized protein</fullName>
    </submittedName>
</protein>
<feature type="transmembrane region" description="Helical" evidence="2">
    <location>
        <begin position="12"/>
        <end position="32"/>
    </location>
</feature>
<dbReference type="Proteomes" id="UP001165085">
    <property type="component" value="Unassembled WGS sequence"/>
</dbReference>
<feature type="region of interest" description="Disordered" evidence="1">
    <location>
        <begin position="121"/>
        <end position="145"/>
    </location>
</feature>
<evidence type="ECO:0000313" key="3">
    <source>
        <dbReference type="EMBL" id="GMH61897.1"/>
    </source>
</evidence>
<organism evidence="3 4">
    <name type="scientific">Triparma strigata</name>
    <dbReference type="NCBI Taxonomy" id="1606541"/>
    <lineage>
        <taxon>Eukaryota</taxon>
        <taxon>Sar</taxon>
        <taxon>Stramenopiles</taxon>
        <taxon>Ochrophyta</taxon>
        <taxon>Bolidophyceae</taxon>
        <taxon>Parmales</taxon>
        <taxon>Triparmaceae</taxon>
        <taxon>Triparma</taxon>
    </lineage>
</organism>
<gene>
    <name evidence="3" type="ORF">TrST_g1061</name>
</gene>
<dbReference type="AlphaFoldDB" id="A0A9W7A2V6"/>
<dbReference type="PROSITE" id="PS51257">
    <property type="entry name" value="PROKAR_LIPOPROTEIN"/>
    <property type="match status" value="1"/>
</dbReference>
<evidence type="ECO:0000256" key="2">
    <source>
        <dbReference type="SAM" id="Phobius"/>
    </source>
</evidence>
<keyword evidence="2" id="KW-0812">Transmembrane</keyword>
<name>A0A9W7A2V6_9STRA</name>
<evidence type="ECO:0000256" key="1">
    <source>
        <dbReference type="SAM" id="MobiDB-lite"/>
    </source>
</evidence>
<comment type="caution">
    <text evidence="3">The sequence shown here is derived from an EMBL/GenBank/DDBJ whole genome shotgun (WGS) entry which is preliminary data.</text>
</comment>
<dbReference type="EMBL" id="BRXY01000074">
    <property type="protein sequence ID" value="GMH61897.1"/>
    <property type="molecule type" value="Genomic_DNA"/>
</dbReference>
<keyword evidence="4" id="KW-1185">Reference proteome</keyword>
<proteinExistence type="predicted"/>
<accession>A0A9W7A2V6</accession>
<reference evidence="4" key="1">
    <citation type="journal article" date="2023" name="Commun. Biol.">
        <title>Genome analysis of Parmales, the sister group of diatoms, reveals the evolutionary specialization of diatoms from phago-mixotrophs to photoautotrophs.</title>
        <authorList>
            <person name="Ban H."/>
            <person name="Sato S."/>
            <person name="Yoshikawa S."/>
            <person name="Yamada K."/>
            <person name="Nakamura Y."/>
            <person name="Ichinomiya M."/>
            <person name="Sato N."/>
            <person name="Blanc-Mathieu R."/>
            <person name="Endo H."/>
            <person name="Kuwata A."/>
            <person name="Ogata H."/>
        </authorList>
    </citation>
    <scope>NUCLEOTIDE SEQUENCE [LARGE SCALE GENOMIC DNA]</scope>
    <source>
        <strain evidence="4">NIES 3701</strain>
    </source>
</reference>
<keyword evidence="2" id="KW-1133">Transmembrane helix</keyword>
<sequence>MAKTSVKTFHRFPSSFTVLTVLVLMGACLKSLTPMSDAVFVPGAGFSGFWYSFGRIKSLENAKDQNYYCFSAGCLAISAHYLDKDFESVADTALKIQNSWRVGSLSRYSVATEFVDTLLSSTTTDDGSISSSSSSSDSLSRNGSSDLAIGSDSEVEEEWLSHVNVLTTTWYGGVKISVASNRRELREMLLKTSFIPFATGWGGNRDGELDGGFSLLFHPRCRKGIFLPPTLEMLMNILNVNMGFETVEKLYAEGLKG</sequence>
<keyword evidence="2" id="KW-0472">Membrane</keyword>
<dbReference type="OrthoDB" id="43630at2759"/>
<evidence type="ECO:0000313" key="4">
    <source>
        <dbReference type="Proteomes" id="UP001165085"/>
    </source>
</evidence>